<dbReference type="InterPro" id="IPR014830">
    <property type="entry name" value="Glycolipid_transfer_prot_dom"/>
</dbReference>
<dbReference type="InterPro" id="IPR036497">
    <property type="entry name" value="GLTP_sf"/>
</dbReference>
<dbReference type="PANTHER" id="PTHR10219">
    <property type="entry name" value="GLYCOLIPID TRANSFER PROTEIN-RELATED"/>
    <property type="match status" value="1"/>
</dbReference>
<evidence type="ECO:0000313" key="3">
    <source>
        <dbReference type="Proteomes" id="UP001530293"/>
    </source>
</evidence>
<name>A0ABD3MK30_9STRA</name>
<evidence type="ECO:0000259" key="1">
    <source>
        <dbReference type="Pfam" id="PF08718"/>
    </source>
</evidence>
<dbReference type="SUPFAM" id="SSF110004">
    <property type="entry name" value="Glycolipid transfer protein, GLTP"/>
    <property type="match status" value="1"/>
</dbReference>
<dbReference type="Pfam" id="PF08718">
    <property type="entry name" value="GLTP"/>
    <property type="match status" value="1"/>
</dbReference>
<evidence type="ECO:0000313" key="2">
    <source>
        <dbReference type="EMBL" id="KAL3762336.1"/>
    </source>
</evidence>
<keyword evidence="3" id="KW-1185">Reference proteome</keyword>
<reference evidence="2 3" key="1">
    <citation type="submission" date="2024-10" db="EMBL/GenBank/DDBJ databases">
        <title>Updated reference genomes for cyclostephanoid diatoms.</title>
        <authorList>
            <person name="Roberts W.R."/>
            <person name="Alverson A.J."/>
        </authorList>
    </citation>
    <scope>NUCLEOTIDE SEQUENCE [LARGE SCALE GENOMIC DNA]</scope>
    <source>
        <strain evidence="2 3">AJA232-27</strain>
    </source>
</reference>
<dbReference type="AlphaFoldDB" id="A0ABD3MK30"/>
<sequence>MIAKRTSSHSLSNSNGHLNDLLEFDGHYCDFGFPVGHAVTTFEFLSATLPRISSSKLDLRSSKLDEVIRSFAKVFDAEQDEIDTAKLLKACRAHLELMRSGGSALCLVAKDLESNLLKVESLYKKSPMECKTLTSLLELERESNIHNGNMLHDPSASMGLLWIRRSLAFQSHFFQSLVSSDGQPPKDAAYEAYNEHLWPYHGWMLRTVFPASLSQMPHREVFLSKFGEVDMEELDHVTVHKICKKLMALVTTLEPLLMYWKGSFLKLNLEDERRV</sequence>
<feature type="domain" description="Glycolipid transfer protein" evidence="1">
    <location>
        <begin position="82"/>
        <end position="227"/>
    </location>
</feature>
<organism evidence="2 3">
    <name type="scientific">Discostella pseudostelligera</name>
    <dbReference type="NCBI Taxonomy" id="259834"/>
    <lineage>
        <taxon>Eukaryota</taxon>
        <taxon>Sar</taxon>
        <taxon>Stramenopiles</taxon>
        <taxon>Ochrophyta</taxon>
        <taxon>Bacillariophyta</taxon>
        <taxon>Coscinodiscophyceae</taxon>
        <taxon>Thalassiosirophycidae</taxon>
        <taxon>Stephanodiscales</taxon>
        <taxon>Stephanodiscaceae</taxon>
        <taxon>Discostella</taxon>
    </lineage>
</organism>
<proteinExistence type="predicted"/>
<dbReference type="EMBL" id="JALLBG020000136">
    <property type="protein sequence ID" value="KAL3762336.1"/>
    <property type="molecule type" value="Genomic_DNA"/>
</dbReference>
<protein>
    <recommendedName>
        <fullName evidence="1">Glycolipid transfer protein domain-containing protein</fullName>
    </recommendedName>
</protein>
<dbReference type="PANTHER" id="PTHR10219:SF43">
    <property type="entry name" value="GLYCOLIPID TRANSFER PROTEIN DOMAIN-CONTAINING PROTEIN"/>
    <property type="match status" value="1"/>
</dbReference>
<accession>A0ABD3MK30</accession>
<dbReference type="Gene3D" id="1.10.3520.10">
    <property type="entry name" value="Glycolipid transfer protein"/>
    <property type="match status" value="1"/>
</dbReference>
<dbReference type="Proteomes" id="UP001530293">
    <property type="component" value="Unassembled WGS sequence"/>
</dbReference>
<comment type="caution">
    <text evidence="2">The sequence shown here is derived from an EMBL/GenBank/DDBJ whole genome shotgun (WGS) entry which is preliminary data.</text>
</comment>
<gene>
    <name evidence="2" type="ORF">ACHAWU_003841</name>
</gene>